<dbReference type="PANTHER" id="PTHR43386:SF1">
    <property type="entry name" value="D,D-DIPEPTIDE TRANSPORT SYSTEM PERMEASE PROTEIN DDPC-RELATED"/>
    <property type="match status" value="1"/>
</dbReference>
<dbReference type="InterPro" id="IPR035906">
    <property type="entry name" value="MetI-like_sf"/>
</dbReference>
<sequence>MSRDPLSSQDPAATGSPGTAAPRRGLAVLRRRDPLQPRRRLPEAWRQPLAVAGAVIALAWVVIALAAPLLAPHDPLAQDLPRLAEPGPGHWFGTDQLGRDILSRVMYGARVSLPLTLLLVVLSVLVGGLLGAAAGYFGRWVGETIMRIADLVFAFPTVILAMVVAAALGASLANAVLAVLVVAWPAYARVTRGLVLGVREREFVLSGRLLGFTAWRSLRVDVLPNVTGPILVLATLDIGTALLLLSGLSFLGLGAKPPSPEWGAMVASGVEVFDSWWVATFPGLAILTVVLAFNFLGDTLRDALDPRTARAIKERAL</sequence>
<keyword evidence="11" id="KW-1185">Reference proteome</keyword>
<dbReference type="Pfam" id="PF12911">
    <property type="entry name" value="OppC_N"/>
    <property type="match status" value="1"/>
</dbReference>
<feature type="region of interest" description="Disordered" evidence="8">
    <location>
        <begin position="1"/>
        <end position="29"/>
    </location>
</feature>
<feature type="transmembrane region" description="Helical" evidence="7">
    <location>
        <begin position="230"/>
        <end position="255"/>
    </location>
</feature>
<feature type="compositionally biased region" description="Low complexity" evidence="8">
    <location>
        <begin position="11"/>
        <end position="22"/>
    </location>
</feature>
<dbReference type="InterPro" id="IPR050366">
    <property type="entry name" value="BP-dependent_transpt_permease"/>
</dbReference>
<dbReference type="SUPFAM" id="SSF161098">
    <property type="entry name" value="MetI-like"/>
    <property type="match status" value="1"/>
</dbReference>
<keyword evidence="4 7" id="KW-0812">Transmembrane</keyword>
<dbReference type="PROSITE" id="PS50928">
    <property type="entry name" value="ABC_TM1"/>
    <property type="match status" value="1"/>
</dbReference>
<reference evidence="10 11" key="1">
    <citation type="submission" date="2024-10" db="EMBL/GenBank/DDBJ databases">
        <title>The Natural Products Discovery Center: Release of the First 8490 Sequenced Strains for Exploring Actinobacteria Biosynthetic Diversity.</title>
        <authorList>
            <person name="Kalkreuter E."/>
            <person name="Kautsar S.A."/>
            <person name="Yang D."/>
            <person name="Bader C.D."/>
            <person name="Teijaro C.N."/>
            <person name="Fluegel L."/>
            <person name="Davis C.M."/>
            <person name="Simpson J.R."/>
            <person name="Lauterbach L."/>
            <person name="Steele A.D."/>
            <person name="Gui C."/>
            <person name="Meng S."/>
            <person name="Li G."/>
            <person name="Viehrig K."/>
            <person name="Ye F."/>
            <person name="Su P."/>
            <person name="Kiefer A.F."/>
            <person name="Nichols A."/>
            <person name="Cepeda A.J."/>
            <person name="Yan W."/>
            <person name="Fan B."/>
            <person name="Jiang Y."/>
            <person name="Adhikari A."/>
            <person name="Zheng C.-J."/>
            <person name="Schuster L."/>
            <person name="Cowan T.M."/>
            <person name="Smanski M.J."/>
            <person name="Chevrette M.G."/>
            <person name="De Carvalho L.P.S."/>
            <person name="Shen B."/>
        </authorList>
    </citation>
    <scope>NUCLEOTIDE SEQUENCE [LARGE SCALE GENOMIC DNA]</scope>
    <source>
        <strain evidence="10 11">NPDC050545</strain>
    </source>
</reference>
<name>A0ABW7Z5D9_9ACTN</name>
<comment type="subcellular location">
    <subcellularLocation>
        <location evidence="1 7">Cell membrane</location>
        <topology evidence="1 7">Multi-pass membrane protein</topology>
    </subcellularLocation>
</comment>
<feature type="transmembrane region" description="Helical" evidence="7">
    <location>
        <begin position="115"/>
        <end position="137"/>
    </location>
</feature>
<evidence type="ECO:0000259" key="9">
    <source>
        <dbReference type="PROSITE" id="PS50928"/>
    </source>
</evidence>
<dbReference type="Proteomes" id="UP001612741">
    <property type="component" value="Unassembled WGS sequence"/>
</dbReference>
<dbReference type="InterPro" id="IPR000515">
    <property type="entry name" value="MetI-like"/>
</dbReference>
<accession>A0ABW7Z5D9</accession>
<evidence type="ECO:0000256" key="8">
    <source>
        <dbReference type="SAM" id="MobiDB-lite"/>
    </source>
</evidence>
<keyword evidence="3" id="KW-1003">Cell membrane</keyword>
<evidence type="ECO:0000256" key="2">
    <source>
        <dbReference type="ARBA" id="ARBA00022448"/>
    </source>
</evidence>
<feature type="transmembrane region" description="Helical" evidence="7">
    <location>
        <begin position="275"/>
        <end position="297"/>
    </location>
</feature>
<feature type="domain" description="ABC transmembrane type-1" evidence="9">
    <location>
        <begin position="113"/>
        <end position="297"/>
    </location>
</feature>
<evidence type="ECO:0000256" key="7">
    <source>
        <dbReference type="RuleBase" id="RU363032"/>
    </source>
</evidence>
<dbReference type="EMBL" id="JBITGY010000011">
    <property type="protein sequence ID" value="MFI6503231.1"/>
    <property type="molecule type" value="Genomic_DNA"/>
</dbReference>
<keyword evidence="5 7" id="KW-1133">Transmembrane helix</keyword>
<dbReference type="Pfam" id="PF00528">
    <property type="entry name" value="BPD_transp_1"/>
    <property type="match status" value="1"/>
</dbReference>
<evidence type="ECO:0000256" key="6">
    <source>
        <dbReference type="ARBA" id="ARBA00023136"/>
    </source>
</evidence>
<evidence type="ECO:0000256" key="4">
    <source>
        <dbReference type="ARBA" id="ARBA00022692"/>
    </source>
</evidence>
<proteinExistence type="inferred from homology"/>
<dbReference type="PANTHER" id="PTHR43386">
    <property type="entry name" value="OLIGOPEPTIDE TRANSPORT SYSTEM PERMEASE PROTEIN APPC"/>
    <property type="match status" value="1"/>
</dbReference>
<comment type="caution">
    <text evidence="10">The sequence shown here is derived from an EMBL/GenBank/DDBJ whole genome shotgun (WGS) entry which is preliminary data.</text>
</comment>
<dbReference type="RefSeq" id="WP_397089019.1">
    <property type="nucleotide sequence ID" value="NZ_JBITGY010000011.1"/>
</dbReference>
<organism evidence="10 11">
    <name type="scientific">Nonomuraea typhae</name>
    <dbReference type="NCBI Taxonomy" id="2603600"/>
    <lineage>
        <taxon>Bacteria</taxon>
        <taxon>Bacillati</taxon>
        <taxon>Actinomycetota</taxon>
        <taxon>Actinomycetes</taxon>
        <taxon>Streptosporangiales</taxon>
        <taxon>Streptosporangiaceae</taxon>
        <taxon>Nonomuraea</taxon>
    </lineage>
</organism>
<evidence type="ECO:0000313" key="10">
    <source>
        <dbReference type="EMBL" id="MFI6503231.1"/>
    </source>
</evidence>
<comment type="similarity">
    <text evidence="7">Belongs to the binding-protein-dependent transport system permease family.</text>
</comment>
<evidence type="ECO:0000256" key="3">
    <source>
        <dbReference type="ARBA" id="ARBA00022475"/>
    </source>
</evidence>
<feature type="transmembrane region" description="Helical" evidence="7">
    <location>
        <begin position="49"/>
        <end position="71"/>
    </location>
</feature>
<dbReference type="Gene3D" id="1.10.3720.10">
    <property type="entry name" value="MetI-like"/>
    <property type="match status" value="1"/>
</dbReference>
<keyword evidence="2 7" id="KW-0813">Transport</keyword>
<feature type="compositionally biased region" description="Polar residues" evidence="8">
    <location>
        <begin position="1"/>
        <end position="10"/>
    </location>
</feature>
<feature type="transmembrane region" description="Helical" evidence="7">
    <location>
        <begin position="158"/>
        <end position="183"/>
    </location>
</feature>
<evidence type="ECO:0000313" key="11">
    <source>
        <dbReference type="Proteomes" id="UP001612741"/>
    </source>
</evidence>
<protein>
    <submittedName>
        <fullName evidence="10">ABC transporter permease</fullName>
    </submittedName>
</protein>
<gene>
    <name evidence="10" type="ORF">ACIBG2_38020</name>
</gene>
<dbReference type="InterPro" id="IPR025966">
    <property type="entry name" value="OppC_N"/>
</dbReference>
<evidence type="ECO:0000256" key="5">
    <source>
        <dbReference type="ARBA" id="ARBA00022989"/>
    </source>
</evidence>
<keyword evidence="6 7" id="KW-0472">Membrane</keyword>
<dbReference type="CDD" id="cd06261">
    <property type="entry name" value="TM_PBP2"/>
    <property type="match status" value="1"/>
</dbReference>
<evidence type="ECO:0000256" key="1">
    <source>
        <dbReference type="ARBA" id="ARBA00004651"/>
    </source>
</evidence>